<organism evidence="1 2">
    <name type="scientific">Curtobacterium pusillum</name>
    <dbReference type="NCBI Taxonomy" id="69373"/>
    <lineage>
        <taxon>Bacteria</taxon>
        <taxon>Bacillati</taxon>
        <taxon>Actinomycetota</taxon>
        <taxon>Actinomycetes</taxon>
        <taxon>Micrococcales</taxon>
        <taxon>Microbacteriaceae</taxon>
        <taxon>Curtobacterium</taxon>
    </lineage>
</organism>
<reference evidence="1 2" key="1">
    <citation type="submission" date="2020-07" db="EMBL/GenBank/DDBJ databases">
        <title>Above-ground endophytic microbial communities from plants in different locations in the United States.</title>
        <authorList>
            <person name="Frank C."/>
        </authorList>
    </citation>
    <scope>NUCLEOTIDE SEQUENCE [LARGE SCALE GENOMIC DNA]</scope>
    <source>
        <strain evidence="1 2">WPL5_2</strain>
    </source>
</reference>
<dbReference type="RefSeq" id="WP_182516968.1">
    <property type="nucleotide sequence ID" value="NZ_JACGXP010000006.1"/>
</dbReference>
<dbReference type="EMBL" id="JACGXP010000006">
    <property type="protein sequence ID" value="MBA8992047.1"/>
    <property type="molecule type" value="Genomic_DNA"/>
</dbReference>
<dbReference type="Proteomes" id="UP000590225">
    <property type="component" value="Unassembled WGS sequence"/>
</dbReference>
<name>A0AAW3TAY4_9MICO</name>
<protein>
    <submittedName>
        <fullName evidence="1">Uncharacterized protein</fullName>
    </submittedName>
</protein>
<evidence type="ECO:0000313" key="1">
    <source>
        <dbReference type="EMBL" id="MBA8992047.1"/>
    </source>
</evidence>
<dbReference type="AlphaFoldDB" id="A0AAW3TAY4"/>
<sequence>MMELPDWEQRHPSIAAMLNPALVTAVVTAAADQFASVAAADMPWELSFLIVPMALHQDTRAAIPSRLDSHLPRWVERHPVIHAGLGPRARAMAPFVREGLRYGLRTERLTLHPSGLIHGETYGRMPRKYGADVPQIIAAAAFLGRWFATIDDPPTVFAVLGVTP</sequence>
<gene>
    <name evidence="1" type="ORF">FHW23_003334</name>
</gene>
<dbReference type="InterPro" id="IPR045390">
    <property type="entry name" value="ABC-3C_MC3"/>
</dbReference>
<proteinExistence type="predicted"/>
<evidence type="ECO:0000313" key="2">
    <source>
        <dbReference type="Proteomes" id="UP000590225"/>
    </source>
</evidence>
<dbReference type="Pfam" id="PF20131">
    <property type="entry name" value="MC3"/>
    <property type="match status" value="1"/>
</dbReference>
<accession>A0AAW3TAY4</accession>
<comment type="caution">
    <text evidence="1">The sequence shown here is derived from an EMBL/GenBank/DDBJ whole genome shotgun (WGS) entry which is preliminary data.</text>
</comment>